<sequence>MVYKYFITFSKNIINKGEKIHLDFLFILNKLFRYISGHSVEIYIQITIKKVCIVHKKTCYTSEKTSKQTSEKAELENQSKITPMKRKSKNCWHIGNITQEKFSEEEVVRSLLMGKITHTLMYAINVELFKIFEPICCFEQPLDWKPTEINPHYYNVRWKVRVIQMHLENNLYHPEQDFYLNILDCIENNNFASTFATLTSENNTIPESVAKRTIEELLTLQKSFYRGLVYALQPSITKCLQKIPPSKLFNSIYDSDPFELLEIYRGINNEAIQYFPCTKITSKSITSFLSQLILLSNEKVQESFQRIISFLEATTLKRMANTNEFIFQNDSIEHLILTNDSVSKGDHFIQIQWKNALFELTHEEKTSKFSTNIVGKLYPYFFVACFDRIYPRKDFLTDRMKYFQRLGHLNINPNQLQQGNPVYQSLPPEISRFFKAVSNDDDLVAYISQNLGSRKTLYDLTTKSIPLLFVNSIPKIDKGMFDRIFNNNSYLLSEEEMRNSESFLYASKIYYTVIDFVVGNRRDIPDDLINYLNSCIPDDYIRNAMLMDLFSLIFLKDSKGNFFCDIQKAFAILSFVPSRFPESQRLNDANRHIIYAQLRKKEDLQSALVSNDSVLIELIESNQLDLALTIASSHPRYKTLISLIIALKRGDFANVDRSLYSIELNLSKNLINDWISDLSYSNSEYFNSEYFNASVLSSAKHLIERHKRYKDPIGFIKINPNYFHTTTFNEYIELYQKFQHKSNDRLNPYEIIKIIKENDIYVNMKNLNTLLGTRALEFVLIYSKDINERMFNLIHEESPLTAQAIRYDYALNKIYQKDSNSNSVYEKFLASKCGIKEDSDFEVVFEDEIHPIIDQADTSLMPLTEEEVNDLIEQAIHEEPLNINLLNEMFIRAPKQYIKKMKNYMYQFTIPQLLDIYPFCGMRSLPLLDRLNISSLSIPTVIDLLMDTMQWNTITMLINDFKSNENDFYDTIPTKNLSKSHAISGNYNEEEEEQNEDIKEIYLCIFNYLQKHPEMIEITPSFILEHVDVSKIKRHQEVVEQEMKIESLIDLIEYLESNEDFHPSEVIEHVNRIFQTIVIDDFQKEVWTGNQIHKILGYLGKKASTSFVTKLRALSSLLSKSLYARFNESISLRNFRSEKFGLKMASISLKYDFFQECLDFCAAWSLDISLYKAERAKAAFLLGLVDDGYEFIVPPIRNDVIIDQIVDILSHTFVFDMSSVATTENEIEVVNIVAGLPSAQERWREVCEGLSYVLAGSPQIRTLHKILVKLNSIDKLVMFYAASGNFEDAFDAWGTIQRHQTKSDLFIRSIVYPALISKNWNSLWFKVKKIDSMKPFVMDLFKYLDQKKMGLTAYLVQMRLCLYDHAYKTAVKYFPVMKSWEEQEKLVNQMKDAAKRSDSHTNMVPRLDFELQLIHTLVEEQIPFANTLNILTTKENALNVAVYYLKKGEVEVVMSRLVPMMIFTLNEACHALLDDVMQGEMGALHKFFMSIEKADAQTYEVIVMNLFQAIKIRVADPGSLSRFIDANVRDDLKGQVFITFDFLEEAYNIAKKTNDRFLMQLILENAERKGDEMLCIKVREDLK</sequence>
<evidence type="ECO:0000313" key="1">
    <source>
        <dbReference type="EMBL" id="OHT06216.1"/>
    </source>
</evidence>
<dbReference type="VEuPathDB" id="TrichDB:TRFO_25758"/>
<dbReference type="EMBL" id="MLAK01000732">
    <property type="protein sequence ID" value="OHT06216.1"/>
    <property type="molecule type" value="Genomic_DNA"/>
</dbReference>
<dbReference type="Proteomes" id="UP000179807">
    <property type="component" value="Unassembled WGS sequence"/>
</dbReference>
<reference evidence="1" key="1">
    <citation type="submission" date="2016-10" db="EMBL/GenBank/DDBJ databases">
        <authorList>
            <person name="Benchimol M."/>
            <person name="Almeida L.G."/>
            <person name="Vasconcelos A.T."/>
            <person name="Perreira-Neves A."/>
            <person name="Rosa I.A."/>
            <person name="Tasca T."/>
            <person name="Bogo M.R."/>
            <person name="de Souza W."/>
        </authorList>
    </citation>
    <scope>NUCLEOTIDE SEQUENCE [LARGE SCALE GENOMIC DNA]</scope>
    <source>
        <strain evidence="1">K</strain>
    </source>
</reference>
<organism evidence="1 2">
    <name type="scientific">Tritrichomonas foetus</name>
    <dbReference type="NCBI Taxonomy" id="1144522"/>
    <lineage>
        <taxon>Eukaryota</taxon>
        <taxon>Metamonada</taxon>
        <taxon>Parabasalia</taxon>
        <taxon>Tritrichomonadida</taxon>
        <taxon>Tritrichomonadidae</taxon>
        <taxon>Tritrichomonas</taxon>
    </lineage>
</organism>
<evidence type="ECO:0000313" key="2">
    <source>
        <dbReference type="Proteomes" id="UP000179807"/>
    </source>
</evidence>
<name>A0A1J4K5R2_9EUKA</name>
<accession>A0A1J4K5R2</accession>
<comment type="caution">
    <text evidence="1">The sequence shown here is derived from an EMBL/GenBank/DDBJ whole genome shotgun (WGS) entry which is preliminary data.</text>
</comment>
<proteinExistence type="predicted"/>
<protein>
    <submittedName>
        <fullName evidence="1">Uncharacterized protein</fullName>
    </submittedName>
</protein>
<dbReference type="RefSeq" id="XP_068359352.1">
    <property type="nucleotide sequence ID" value="XM_068504554.1"/>
</dbReference>
<dbReference type="GeneID" id="94839258"/>
<gene>
    <name evidence="1" type="ORF">TRFO_25758</name>
</gene>
<keyword evidence="2" id="KW-1185">Reference proteome</keyword>